<evidence type="ECO:0000313" key="2">
    <source>
        <dbReference type="RefSeq" id="XP_047739845.1"/>
    </source>
</evidence>
<dbReference type="AlphaFoldDB" id="A0A979FUR8"/>
<accession>A0A979FUR8</accession>
<dbReference type="Gene3D" id="3.30.420.10">
    <property type="entry name" value="Ribonuclease H-like superfamily/Ribonuclease H"/>
    <property type="match status" value="1"/>
</dbReference>
<name>A0A979FUR8_HYAAZ</name>
<gene>
    <name evidence="2" type="primary">LOC125178949</name>
</gene>
<dbReference type="RefSeq" id="XP_047739845.1">
    <property type="nucleotide sequence ID" value="XM_047883889.1"/>
</dbReference>
<dbReference type="GeneID" id="125178949"/>
<dbReference type="KEGG" id="hazt:125178949"/>
<keyword evidence="1" id="KW-1185">Reference proteome</keyword>
<dbReference type="InterPro" id="IPR036397">
    <property type="entry name" value="RNaseH_sf"/>
</dbReference>
<dbReference type="InterPro" id="IPR012337">
    <property type="entry name" value="RNaseH-like_sf"/>
</dbReference>
<dbReference type="Proteomes" id="UP000694843">
    <property type="component" value="Unplaced"/>
</dbReference>
<reference evidence="2" key="1">
    <citation type="submission" date="2025-08" db="UniProtKB">
        <authorList>
            <consortium name="RefSeq"/>
        </authorList>
    </citation>
    <scope>IDENTIFICATION</scope>
    <source>
        <tissue evidence="2">Whole organism</tissue>
    </source>
</reference>
<evidence type="ECO:0000313" key="1">
    <source>
        <dbReference type="Proteomes" id="UP000694843"/>
    </source>
</evidence>
<proteinExistence type="predicted"/>
<protein>
    <submittedName>
        <fullName evidence="2">Uncharacterized protein LOC125178949</fullName>
    </submittedName>
</protein>
<dbReference type="SUPFAM" id="SSF53098">
    <property type="entry name" value="Ribonuclease H-like"/>
    <property type="match status" value="1"/>
</dbReference>
<sequence>MWGVLQGSTLCAEDEIASLRGHAQLALASVSQLSISVLEDTLAPSAFLDASQNSDGPEVVPEEMTVDHGSTGAKLEGIREQLLALQDALPAASCPDAGAAEGRRGEGREECSFVPVPGHCGIAGNVAADALARAALNLANTTNLTLGTRNWKVKIAKHYRSVWHTAWSTLPAHIT</sequence>
<organism evidence="1 2">
    <name type="scientific">Hyalella azteca</name>
    <name type="common">Amphipod</name>
    <dbReference type="NCBI Taxonomy" id="294128"/>
    <lineage>
        <taxon>Eukaryota</taxon>
        <taxon>Metazoa</taxon>
        <taxon>Ecdysozoa</taxon>
        <taxon>Arthropoda</taxon>
        <taxon>Crustacea</taxon>
        <taxon>Multicrustacea</taxon>
        <taxon>Malacostraca</taxon>
        <taxon>Eumalacostraca</taxon>
        <taxon>Peracarida</taxon>
        <taxon>Amphipoda</taxon>
        <taxon>Senticaudata</taxon>
        <taxon>Talitrida</taxon>
        <taxon>Talitroidea</taxon>
        <taxon>Hyalellidae</taxon>
        <taxon>Hyalella</taxon>
    </lineage>
</organism>
<dbReference type="GO" id="GO:0003676">
    <property type="term" value="F:nucleic acid binding"/>
    <property type="evidence" value="ECO:0007669"/>
    <property type="project" value="InterPro"/>
</dbReference>
<dbReference type="OrthoDB" id="6375235at2759"/>